<accession>W2GLG3</accession>
<name>W2GLG3_PHYNI</name>
<reference evidence="1" key="1">
    <citation type="submission" date="2013-11" db="EMBL/GenBank/DDBJ databases">
        <title>The Genome Sequence of Phytophthora parasitica CJ02B3.</title>
        <authorList>
            <consortium name="The Broad Institute Genomics Platform"/>
            <person name="Russ C."/>
            <person name="Tyler B."/>
            <person name="Panabieres F."/>
            <person name="Shan W."/>
            <person name="Tripathy S."/>
            <person name="Grunwald N."/>
            <person name="Machado M."/>
            <person name="Johnson C.S."/>
            <person name="Arredondo F."/>
            <person name="Hong C."/>
            <person name="Coffey M."/>
            <person name="Young S.K."/>
            <person name="Zeng Q."/>
            <person name="Gargeya S."/>
            <person name="Fitzgerald M."/>
            <person name="Abouelleil A."/>
            <person name="Alvarado L."/>
            <person name="Chapman S.B."/>
            <person name="Gainer-Dewar J."/>
            <person name="Goldberg J."/>
            <person name="Griggs A."/>
            <person name="Gujja S."/>
            <person name="Hansen M."/>
            <person name="Howarth C."/>
            <person name="Imamovic A."/>
            <person name="Ireland A."/>
            <person name="Larimer J."/>
            <person name="McCowan C."/>
            <person name="Murphy C."/>
            <person name="Pearson M."/>
            <person name="Poon T.W."/>
            <person name="Priest M."/>
            <person name="Roberts A."/>
            <person name="Saif S."/>
            <person name="Shea T."/>
            <person name="Sykes S."/>
            <person name="Wortman J."/>
            <person name="Nusbaum C."/>
            <person name="Birren B."/>
        </authorList>
    </citation>
    <scope>NUCLEOTIDE SEQUENCE [LARGE SCALE GENOMIC DNA]</scope>
    <source>
        <strain evidence="1">CJ02B3</strain>
    </source>
</reference>
<evidence type="ECO:0000313" key="2">
    <source>
        <dbReference type="EMBL" id="ETL36458.1"/>
    </source>
</evidence>
<dbReference type="EMBL" id="KI673775">
    <property type="protein sequence ID" value="ETL36458.1"/>
    <property type="molecule type" value="Genomic_DNA"/>
</dbReference>
<dbReference type="Proteomes" id="UP000053236">
    <property type="component" value="Unassembled WGS sequence"/>
</dbReference>
<dbReference type="AlphaFoldDB" id="W2GLG3"/>
<evidence type="ECO:0000313" key="1">
    <source>
        <dbReference type="EMBL" id="ETK83071.1"/>
    </source>
</evidence>
<dbReference type="Proteomes" id="UP000053864">
    <property type="component" value="Unassembled WGS sequence"/>
</dbReference>
<reference evidence="2" key="2">
    <citation type="submission" date="2013-11" db="EMBL/GenBank/DDBJ databases">
        <title>The Genome Sequence of Phytophthora parasitica CJ05E6.</title>
        <authorList>
            <consortium name="The Broad Institute Genomics Platform"/>
            <person name="Russ C."/>
            <person name="Tyler B."/>
            <person name="Panabieres F."/>
            <person name="Shan W."/>
            <person name="Tripathy S."/>
            <person name="Grunwald N."/>
            <person name="Machado M."/>
            <person name="Johnson C.S."/>
            <person name="Arredondo F."/>
            <person name="Hong C."/>
            <person name="Coffey M."/>
            <person name="Young S.K."/>
            <person name="Zeng Q."/>
            <person name="Gargeya S."/>
            <person name="Fitzgerald M."/>
            <person name="Abouelleil A."/>
            <person name="Alvarado L."/>
            <person name="Chapman S.B."/>
            <person name="Gainer-Dewar J."/>
            <person name="Goldberg J."/>
            <person name="Griggs A."/>
            <person name="Gujja S."/>
            <person name="Hansen M."/>
            <person name="Howarth C."/>
            <person name="Imamovic A."/>
            <person name="Ireland A."/>
            <person name="Larimer J."/>
            <person name="McCowan C."/>
            <person name="Murphy C."/>
            <person name="Pearson M."/>
            <person name="Poon T.W."/>
            <person name="Priest M."/>
            <person name="Roberts A."/>
            <person name="Saif S."/>
            <person name="Shea T."/>
            <person name="Sykes S."/>
            <person name="Wortman J."/>
            <person name="Nusbaum C."/>
            <person name="Birren B."/>
        </authorList>
    </citation>
    <scope>NUCLEOTIDE SEQUENCE [LARGE SCALE GENOMIC DNA]</scope>
    <source>
        <strain evidence="2">CJ05E6</strain>
    </source>
</reference>
<sequence length="119" mass="12798">MIKNSVSGKCLFVIFGSSVGSRKKGCDTIKAVVVKTTSKITVHVLSVLQAMGKNGHSNGLSRSPKPGINYDLPTSTGPHVSLIHSHLISVLLICRNAAKVVGNRFRDNVILYLRNQTPC</sequence>
<gene>
    <name evidence="1" type="ORF">L915_11644</name>
    <name evidence="2" type="ORF">L916_11562</name>
</gene>
<organism evidence="1">
    <name type="scientific">Phytophthora nicotianae</name>
    <name type="common">Potato buckeye rot agent</name>
    <name type="synonym">Phytophthora parasitica</name>
    <dbReference type="NCBI Taxonomy" id="4792"/>
    <lineage>
        <taxon>Eukaryota</taxon>
        <taxon>Sar</taxon>
        <taxon>Stramenopiles</taxon>
        <taxon>Oomycota</taxon>
        <taxon>Peronosporomycetes</taxon>
        <taxon>Peronosporales</taxon>
        <taxon>Peronosporaceae</taxon>
        <taxon>Phytophthora</taxon>
    </lineage>
</organism>
<proteinExistence type="predicted"/>
<protein>
    <submittedName>
        <fullName evidence="1">Uncharacterized protein</fullName>
    </submittedName>
</protein>
<dbReference type="EMBL" id="KI687090">
    <property type="protein sequence ID" value="ETK83071.1"/>
    <property type="molecule type" value="Genomic_DNA"/>
</dbReference>